<evidence type="ECO:0000259" key="7">
    <source>
        <dbReference type="PROSITE" id="PS52019"/>
    </source>
</evidence>
<dbReference type="SUPFAM" id="SSF47336">
    <property type="entry name" value="ACP-like"/>
    <property type="match status" value="1"/>
</dbReference>
<dbReference type="InterPro" id="IPR049551">
    <property type="entry name" value="PKS_DH_C"/>
</dbReference>
<dbReference type="GO" id="GO:0005737">
    <property type="term" value="C:cytoplasm"/>
    <property type="evidence" value="ECO:0007669"/>
    <property type="project" value="TreeGrafter"/>
</dbReference>
<dbReference type="Pfam" id="PF21394">
    <property type="entry name" value="Beta-ketacyl_N"/>
    <property type="match status" value="1"/>
</dbReference>
<dbReference type="GO" id="GO:0005886">
    <property type="term" value="C:plasma membrane"/>
    <property type="evidence" value="ECO:0007669"/>
    <property type="project" value="TreeGrafter"/>
</dbReference>
<dbReference type="GO" id="GO:0004312">
    <property type="term" value="F:fatty acid synthase activity"/>
    <property type="evidence" value="ECO:0007669"/>
    <property type="project" value="TreeGrafter"/>
</dbReference>
<feature type="active site" description="Proton donor; for dehydratase activity" evidence="4">
    <location>
        <position position="869"/>
    </location>
</feature>
<dbReference type="InterPro" id="IPR049490">
    <property type="entry name" value="C883_1060-like_KR_N"/>
</dbReference>
<evidence type="ECO:0000259" key="6">
    <source>
        <dbReference type="PROSITE" id="PS52004"/>
    </source>
</evidence>
<dbReference type="Pfam" id="PF21089">
    <property type="entry name" value="PKS_DH_N"/>
    <property type="match status" value="1"/>
</dbReference>
<feature type="region of interest" description="C-terminal hotdog fold" evidence="4">
    <location>
        <begin position="800"/>
        <end position="948"/>
    </location>
</feature>
<dbReference type="GO" id="GO:0006633">
    <property type="term" value="P:fatty acid biosynthetic process"/>
    <property type="evidence" value="ECO:0007669"/>
    <property type="project" value="InterPro"/>
</dbReference>
<proteinExistence type="predicted"/>
<dbReference type="Pfam" id="PF08659">
    <property type="entry name" value="KR"/>
    <property type="match status" value="1"/>
</dbReference>
<keyword evidence="1" id="KW-0596">Phosphopantetheine</keyword>
<evidence type="ECO:0000313" key="8">
    <source>
        <dbReference type="EMBL" id="CQR58211.1"/>
    </source>
</evidence>
<dbReference type="SMART" id="SM00825">
    <property type="entry name" value="PKS_KS"/>
    <property type="match status" value="1"/>
</dbReference>
<evidence type="ECO:0000256" key="1">
    <source>
        <dbReference type="ARBA" id="ARBA00022450"/>
    </source>
</evidence>
<gene>
    <name evidence="8" type="ORF">PRIO_5824</name>
</gene>
<evidence type="ECO:0000256" key="2">
    <source>
        <dbReference type="ARBA" id="ARBA00022553"/>
    </source>
</evidence>
<dbReference type="SMART" id="SM00822">
    <property type="entry name" value="PKS_KR"/>
    <property type="match status" value="1"/>
</dbReference>
<dbReference type="InterPro" id="IPR020807">
    <property type="entry name" value="PKS_DH"/>
</dbReference>
<reference evidence="9" key="1">
    <citation type="submission" date="2015-03" db="EMBL/GenBank/DDBJ databases">
        <authorList>
            <person name="Wibberg D."/>
        </authorList>
    </citation>
    <scope>NUCLEOTIDE SEQUENCE [LARGE SCALE GENOMIC DNA]</scope>
</reference>
<dbReference type="InterPro" id="IPR050091">
    <property type="entry name" value="PKS_NRPS_Biosynth_Enz"/>
</dbReference>
<dbReference type="CDD" id="cd08953">
    <property type="entry name" value="KR_2_SDR_x"/>
    <property type="match status" value="1"/>
</dbReference>
<dbReference type="InterPro" id="IPR013968">
    <property type="entry name" value="PKS_KR"/>
</dbReference>
<feature type="domain" description="Carrier" evidence="5">
    <location>
        <begin position="1478"/>
        <end position="1553"/>
    </location>
</feature>
<feature type="active site" description="Proton acceptor; for dehydratase activity" evidence="4">
    <location>
        <position position="684"/>
    </location>
</feature>
<dbReference type="GO" id="GO:0004315">
    <property type="term" value="F:3-oxoacyl-[acyl-carrier-protein] synthase activity"/>
    <property type="evidence" value="ECO:0007669"/>
    <property type="project" value="InterPro"/>
</dbReference>
<dbReference type="InterPro" id="IPR057326">
    <property type="entry name" value="KR_dom"/>
</dbReference>
<dbReference type="Gene3D" id="3.40.47.10">
    <property type="match status" value="1"/>
</dbReference>
<dbReference type="InterPro" id="IPR020806">
    <property type="entry name" value="PKS_PP-bd"/>
</dbReference>
<evidence type="ECO:0000256" key="3">
    <source>
        <dbReference type="ARBA" id="ARBA00022679"/>
    </source>
</evidence>
<accession>A0A0E4CZ51</accession>
<dbReference type="Pfam" id="PF02801">
    <property type="entry name" value="Ketoacyl-synt_C"/>
    <property type="match status" value="1"/>
</dbReference>
<dbReference type="EMBL" id="LN831776">
    <property type="protein sequence ID" value="CQR58211.1"/>
    <property type="molecule type" value="Genomic_DNA"/>
</dbReference>
<dbReference type="InterPro" id="IPR049900">
    <property type="entry name" value="PKS_mFAS_DH"/>
</dbReference>
<dbReference type="GO" id="GO:0031177">
    <property type="term" value="F:phosphopantetheine binding"/>
    <property type="evidence" value="ECO:0007669"/>
    <property type="project" value="InterPro"/>
</dbReference>
<dbReference type="CDD" id="cd00833">
    <property type="entry name" value="PKS"/>
    <property type="match status" value="1"/>
</dbReference>
<dbReference type="InterPro" id="IPR049552">
    <property type="entry name" value="PKS_DH_N"/>
</dbReference>
<dbReference type="PATRIC" id="fig|1073571.4.peg.6254"/>
<evidence type="ECO:0000259" key="5">
    <source>
        <dbReference type="PROSITE" id="PS50075"/>
    </source>
</evidence>
<dbReference type="Pfam" id="PF14765">
    <property type="entry name" value="PS-DH"/>
    <property type="match status" value="1"/>
</dbReference>
<dbReference type="SUPFAM" id="SSF51735">
    <property type="entry name" value="NAD(P)-binding Rossmann-fold domains"/>
    <property type="match status" value="2"/>
</dbReference>
<dbReference type="Gene3D" id="1.10.1240.100">
    <property type="match status" value="1"/>
</dbReference>
<dbReference type="SUPFAM" id="SSF53901">
    <property type="entry name" value="Thiolase-like"/>
    <property type="match status" value="1"/>
</dbReference>
<dbReference type="HOGENOM" id="CLU_000022_35_4_9"/>
<dbReference type="InterPro" id="IPR014030">
    <property type="entry name" value="Ketoacyl_synth_N"/>
</dbReference>
<dbReference type="InterPro" id="IPR036291">
    <property type="entry name" value="NAD(P)-bd_dom_sf"/>
</dbReference>
<dbReference type="Pfam" id="PF22621">
    <property type="entry name" value="CurL-like_PKS_C"/>
    <property type="match status" value="1"/>
</dbReference>
<dbReference type="InterPro" id="IPR036736">
    <property type="entry name" value="ACP-like_sf"/>
</dbReference>
<keyword evidence="2" id="KW-0597">Phosphoprotein</keyword>
<dbReference type="InterPro" id="IPR042104">
    <property type="entry name" value="PKS_dehydratase_sf"/>
</dbReference>
<evidence type="ECO:0000256" key="4">
    <source>
        <dbReference type="PROSITE-ProRule" id="PRU01363"/>
    </source>
</evidence>
<dbReference type="Gene3D" id="3.10.129.110">
    <property type="entry name" value="Polyketide synthase dehydratase"/>
    <property type="match status" value="1"/>
</dbReference>
<dbReference type="Gene3D" id="3.40.50.720">
    <property type="entry name" value="NAD(P)-binding Rossmann-like Domain"/>
    <property type="match status" value="1"/>
</dbReference>
<dbReference type="InterPro" id="IPR014031">
    <property type="entry name" value="Ketoacyl_synth_C"/>
</dbReference>
<dbReference type="InterPro" id="IPR016039">
    <property type="entry name" value="Thiolase-like"/>
</dbReference>
<organism evidence="8 9">
    <name type="scientific">Paenibacillus riograndensis SBR5</name>
    <dbReference type="NCBI Taxonomy" id="1073571"/>
    <lineage>
        <taxon>Bacteria</taxon>
        <taxon>Bacillati</taxon>
        <taxon>Bacillota</taxon>
        <taxon>Bacilli</taxon>
        <taxon>Bacillales</taxon>
        <taxon>Paenibacillaceae</taxon>
        <taxon>Paenibacillus</taxon>
        <taxon>Paenibacillus sonchi group</taxon>
    </lineage>
</organism>
<feature type="domain" description="Ketosynthase family 3 (KS3)" evidence="6">
    <location>
        <begin position="38"/>
        <end position="469"/>
    </location>
</feature>
<feature type="domain" description="PKS/mFAS DH" evidence="7">
    <location>
        <begin position="653"/>
        <end position="948"/>
    </location>
</feature>
<dbReference type="PANTHER" id="PTHR43775:SF37">
    <property type="entry name" value="SI:DKEY-61P9.11"/>
    <property type="match status" value="1"/>
</dbReference>
<dbReference type="Proteomes" id="UP000033163">
    <property type="component" value="Chromosome I"/>
</dbReference>
<dbReference type="KEGG" id="pri:PRIO_5824"/>
<feature type="region of interest" description="N-terminal hotdog fold" evidence="4">
    <location>
        <begin position="653"/>
        <end position="776"/>
    </location>
</feature>
<dbReference type="Pfam" id="PF00550">
    <property type="entry name" value="PP-binding"/>
    <property type="match status" value="1"/>
</dbReference>
<dbReference type="PROSITE" id="PS00606">
    <property type="entry name" value="KS3_1"/>
    <property type="match status" value="1"/>
</dbReference>
<sequence length="1604" mass="178605">MKNGFISLKELKASAFTASTLESEDRLLRDSAVKPMSESDIAIIGMSGKFGEANDLRAFWEVLLKGKECIREIPLHRKADADRYLEFSGGKSPHEDTQYTRIAYLDEIDKFDCGFFGILPNEAKLIDPRQRLFLESAWSTLEDAGYGGGKLCGSKTGVYVGLSSDGSNEYFKLIEQGDPSLIGLSTAGNIKSVIAGRLAYILDFKGPSMMIDTACSSSLVALHVACQAIKNHECEAALVGGVNIKIFPKTEEENNLNIGITSSDSSIRTFDDQADGTNSGEGVAAVLIKPLDKAIRDRDHIYAVIKGSAVNQDGSSVGITAPNMTAQENVITDAWKEARIDPQTVTYWEAHGTGTKLGDPIEVHAIHRAFNRFTDRKQFCAIGSVKTNIGHLDSLAGLAGLIKAVMAIQYRKIPPSLHFKVPNRNIQFSSSPVYVNDQTTDWKGYDGVYRCGISSFGLSGTNAHVVLEGPPPLEQRQDEVPANHIFTVSAKTEASLEKLILNYLEFLGKEQELRISDLCYTVNTGRLPNQCRIAMIVSSTEELIRKLKLLARNGAGTYKAEDIYYRKLERNLKFIGKSMTGSGGLTESSHKSIADLQLLCGAYCDGADMDFEGIYRQLDCRKVSWPTYAFEQKRLWVELPESRRSLTAARTRHPLLQERAVSSLNLEVYVSYLNVQDFWVLNEHQVNDACVIPGTAYLDMAKEIGTRHFGEARDIILSDVSFLNLLKVEKDEVKEIHTIVNIKDDALKFTVASRASAAEEWIKHAEAWIGRKERQPHTTYDIETLKTTYDSVYAIRRNQSWPVIEESSYTSVQYVEDTNRPESIINVGGRWKCTNAIYRSKEGVLCELEIQAEYAEDLEQFYLHPAMMDCAVNAGTFTINEDTYLPYYYKEFRIFGPTPKKFYSYITKKNNENEETGKFDLLLLNEQGEVFGEISSYIVKRVHSFTPLEQPSAQKSIYHKLGWVEKNEYKLLRRSEANGGILLFHNQAKLAGEIIASLRQAGKKVIEAIPGQAFSERGEQAYSLGGRQEDYDKLFAAIELQKISQIIHLMTIQDHSAEGGHQQLEYNLKLGLDSLFYLSQSIMKHPNDPVELVLFAEHVHRISGSETAVNPHHAAFFGLGKVLGKEYSKLNVRCIDIDGETRAAECIREINGEKQVELVGYREGRPYVQELQAVPVPALPDQQAEIKKDGVYIITGGLGGLGLEVARYLSSLAKVNLILVGRSGLSHPIDPGSKNHTRTEIMNHIRANGSNVDCYQADVADEREMQAMLAQLRQRYTSINGIFHCAGVAGEGFIFRKDKAAFDRVTRPKIQGTRILDKLTAEDKLDFFVMFSSITSLSGSMGQADYTAANAYLDSYAEYRSLIKPEQKTLTINWCGWKDTGMLADYRNKLGKEAGTEENQNEQGFKNIGTREAIEALNVVLNKEISKVIIGELDDKVFGLYKDQITFSLAPEIAARIRPTRPKAPGHTGLPPVPMEHRDYSGIESAIVKAWVKVLGLEQININDKFYDLGGDSISAIYLVKEIGKVFPSLIDISDIFTYPSISEMSDYIQSLLEDRNGHAAGSVQPVTSEEETEEDLDGILSKLASGELEVSEANQLLYSGQKS</sequence>
<dbReference type="InterPro" id="IPR018201">
    <property type="entry name" value="Ketoacyl_synth_AS"/>
</dbReference>
<dbReference type="PROSITE" id="PS52019">
    <property type="entry name" value="PKS_MFAS_DH"/>
    <property type="match status" value="1"/>
</dbReference>
<dbReference type="Pfam" id="PF00109">
    <property type="entry name" value="ketoacyl-synt"/>
    <property type="match status" value="1"/>
</dbReference>
<dbReference type="SMART" id="SM00826">
    <property type="entry name" value="PKS_DH"/>
    <property type="match status" value="1"/>
</dbReference>
<dbReference type="PROSITE" id="PS50075">
    <property type="entry name" value="CARRIER"/>
    <property type="match status" value="1"/>
</dbReference>
<dbReference type="Gene3D" id="1.10.1200.10">
    <property type="entry name" value="ACP-like"/>
    <property type="match status" value="1"/>
</dbReference>
<name>A0A0E4CZ51_9BACL</name>
<dbReference type="InterPro" id="IPR020841">
    <property type="entry name" value="PKS_Beta-ketoAc_synthase_dom"/>
</dbReference>
<protein>
    <submittedName>
        <fullName evidence="8">Beta-ketoacyl synthase</fullName>
    </submittedName>
</protein>
<dbReference type="SMART" id="SM00823">
    <property type="entry name" value="PKS_PP"/>
    <property type="match status" value="1"/>
</dbReference>
<dbReference type="GO" id="GO:0071770">
    <property type="term" value="P:DIM/DIP cell wall layer assembly"/>
    <property type="evidence" value="ECO:0007669"/>
    <property type="project" value="TreeGrafter"/>
</dbReference>
<dbReference type="PANTHER" id="PTHR43775">
    <property type="entry name" value="FATTY ACID SYNTHASE"/>
    <property type="match status" value="1"/>
</dbReference>
<dbReference type="PROSITE" id="PS52004">
    <property type="entry name" value="KS3_2"/>
    <property type="match status" value="1"/>
</dbReference>
<keyword evidence="3" id="KW-0808">Transferase</keyword>
<dbReference type="InterPro" id="IPR009081">
    <property type="entry name" value="PP-bd_ACP"/>
</dbReference>
<dbReference type="RefSeq" id="WP_046505738.1">
    <property type="nucleotide sequence ID" value="NZ_LN831776.1"/>
</dbReference>
<evidence type="ECO:0000313" key="9">
    <source>
        <dbReference type="Proteomes" id="UP000033163"/>
    </source>
</evidence>